<evidence type="ECO:0000313" key="1">
    <source>
        <dbReference type="EMBL" id="GEB50428.1"/>
    </source>
</evidence>
<gene>
    <name evidence="1" type="ORF">SCA03_29790</name>
</gene>
<protein>
    <submittedName>
        <fullName evidence="1">Uncharacterized protein</fullName>
    </submittedName>
</protein>
<dbReference type="EMBL" id="BJMM01000012">
    <property type="protein sequence ID" value="GEB50428.1"/>
    <property type="molecule type" value="Genomic_DNA"/>
</dbReference>
<comment type="caution">
    <text evidence="1">The sequence shown here is derived from an EMBL/GenBank/DDBJ whole genome shotgun (WGS) entry which is preliminary data.</text>
</comment>
<dbReference type="OrthoDB" id="9995090at2"/>
<name>A0A4Y3R166_STRCI</name>
<sequence length="131" mass="14205">MITDFTADVLIGNILVNGGATWAPGKAAPTAGYAVSLPGHEVRIPVNDPERAGRLAWYVASTLRLVLERTDRERYFGAWVDSGDICLDVSEVIENFEDAIYAGVAADQDAIFGIREGDVYDLRTGRWGSVS</sequence>
<organism evidence="1 2">
    <name type="scientific">Streptomyces cacaoi</name>
    <dbReference type="NCBI Taxonomy" id="1898"/>
    <lineage>
        <taxon>Bacteria</taxon>
        <taxon>Bacillati</taxon>
        <taxon>Actinomycetota</taxon>
        <taxon>Actinomycetes</taxon>
        <taxon>Kitasatosporales</taxon>
        <taxon>Streptomycetaceae</taxon>
        <taxon>Streptomyces</taxon>
    </lineage>
</organism>
<keyword evidence="2" id="KW-1185">Reference proteome</keyword>
<reference evidence="1 2" key="1">
    <citation type="submission" date="2019-06" db="EMBL/GenBank/DDBJ databases">
        <title>Whole genome shotgun sequence of Streptomyces cacaoi subsp. cacaoi NBRC 12748.</title>
        <authorList>
            <person name="Hosoyama A."/>
            <person name="Uohara A."/>
            <person name="Ohji S."/>
            <person name="Ichikawa N."/>
        </authorList>
    </citation>
    <scope>NUCLEOTIDE SEQUENCE [LARGE SCALE GENOMIC DNA]</scope>
    <source>
        <strain evidence="1 2">NBRC 12748</strain>
    </source>
</reference>
<evidence type="ECO:0000313" key="2">
    <source>
        <dbReference type="Proteomes" id="UP000319210"/>
    </source>
</evidence>
<accession>A0A4Y3R166</accession>
<dbReference type="RefSeq" id="WP_086814130.1">
    <property type="nucleotide sequence ID" value="NZ_BJMM01000012.1"/>
</dbReference>
<dbReference type="Proteomes" id="UP000319210">
    <property type="component" value="Unassembled WGS sequence"/>
</dbReference>
<dbReference type="AlphaFoldDB" id="A0A4Y3R166"/>
<proteinExistence type="predicted"/>